<dbReference type="PANTHER" id="PTHR46140">
    <property type="entry name" value="VACUOLAR TRANSPORTER CHAPERONE 1-RELATED"/>
    <property type="match status" value="1"/>
</dbReference>
<keyword evidence="8 16" id="KW-0472">Membrane</keyword>
<feature type="transmembrane region" description="Helical" evidence="16">
    <location>
        <begin position="846"/>
        <end position="863"/>
    </location>
</feature>
<feature type="compositionally biased region" description="Acidic residues" evidence="15">
    <location>
        <begin position="654"/>
        <end position="665"/>
    </location>
</feature>
<evidence type="ECO:0000256" key="13">
    <source>
        <dbReference type="ARBA" id="ARBA00080494"/>
    </source>
</evidence>
<feature type="transmembrane region" description="Helical" evidence="16">
    <location>
        <begin position="774"/>
        <end position="794"/>
    </location>
</feature>
<dbReference type="GO" id="GO:0006799">
    <property type="term" value="P:polyphosphate biosynthetic process"/>
    <property type="evidence" value="ECO:0007669"/>
    <property type="project" value="UniProtKB-ARBA"/>
</dbReference>
<dbReference type="InterPro" id="IPR018966">
    <property type="entry name" value="VTC_domain"/>
</dbReference>
<evidence type="ECO:0000256" key="10">
    <source>
        <dbReference type="ARBA" id="ARBA00061390"/>
    </source>
</evidence>
<evidence type="ECO:0000256" key="3">
    <source>
        <dbReference type="ARBA" id="ARBA00012960"/>
    </source>
</evidence>
<dbReference type="AlphaFoldDB" id="A0A6A4HRX6"/>
<evidence type="ECO:0000256" key="6">
    <source>
        <dbReference type="ARBA" id="ARBA00022692"/>
    </source>
</evidence>
<dbReference type="EMBL" id="ML769464">
    <property type="protein sequence ID" value="KAE9399794.1"/>
    <property type="molecule type" value="Genomic_DNA"/>
</dbReference>
<evidence type="ECO:0000256" key="11">
    <source>
        <dbReference type="ARBA" id="ARBA00067464"/>
    </source>
</evidence>
<dbReference type="Proteomes" id="UP000799118">
    <property type="component" value="Unassembled WGS sequence"/>
</dbReference>
<dbReference type="FunFam" id="3.20.100.30:FF:000001">
    <property type="entry name" value="Vacuolar transporter chaperone 4"/>
    <property type="match status" value="1"/>
</dbReference>
<evidence type="ECO:0000256" key="16">
    <source>
        <dbReference type="SAM" id="Phobius"/>
    </source>
</evidence>
<proteinExistence type="inferred from homology"/>
<comment type="similarity">
    <text evidence="10">Belongs to the VTC4 family.</text>
</comment>
<dbReference type="Gene3D" id="3.20.100.30">
    <property type="entry name" value="VTC, catalytic tunnel domain"/>
    <property type="match status" value="1"/>
</dbReference>
<keyword evidence="6 16" id="KW-0812">Transmembrane</keyword>
<feature type="region of interest" description="Disordered" evidence="15">
    <location>
        <begin position="710"/>
        <end position="743"/>
    </location>
</feature>
<feature type="region of interest" description="Disordered" evidence="15">
    <location>
        <begin position="88"/>
        <end position="143"/>
    </location>
</feature>
<evidence type="ECO:0000259" key="17">
    <source>
        <dbReference type="PROSITE" id="PS51382"/>
    </source>
</evidence>
<feature type="region of interest" description="Disordered" evidence="15">
    <location>
        <begin position="551"/>
        <end position="690"/>
    </location>
</feature>
<dbReference type="CDD" id="cd14480">
    <property type="entry name" value="SPX_VTC2_like"/>
    <property type="match status" value="1"/>
</dbReference>
<evidence type="ECO:0000256" key="5">
    <source>
        <dbReference type="ARBA" id="ARBA00022679"/>
    </source>
</evidence>
<dbReference type="Pfam" id="PF09359">
    <property type="entry name" value="VTC"/>
    <property type="match status" value="1"/>
</dbReference>
<keyword evidence="4" id="KW-0926">Vacuole</keyword>
<keyword evidence="5" id="KW-0808">Transferase</keyword>
<keyword evidence="19" id="KW-1185">Reference proteome</keyword>
<feature type="domain" description="SPX" evidence="17">
    <location>
        <begin position="1"/>
        <end position="199"/>
    </location>
</feature>
<feature type="compositionally biased region" description="Low complexity" evidence="15">
    <location>
        <begin position="554"/>
        <end position="573"/>
    </location>
</feature>
<dbReference type="GO" id="GO:0000329">
    <property type="term" value="C:fungal-type vacuole membrane"/>
    <property type="evidence" value="ECO:0007669"/>
    <property type="project" value="TreeGrafter"/>
</dbReference>
<protein>
    <recommendedName>
        <fullName evidence="11">Vacuolar transporter chaperone complex subunit 4</fullName>
        <ecNumber evidence="3">2.7.4.1</ecNumber>
    </recommendedName>
    <alternativeName>
        <fullName evidence="13">Polyphosphate kinase</fullName>
    </alternativeName>
    <alternativeName>
        <fullName evidence="12">SPX-dependent polyphosphate polymerase VTC subunit 4</fullName>
    </alternativeName>
    <alternativeName>
        <fullName evidence="14">Vacuolar membrane polyphosphate polymerase catalytic subunit</fullName>
    </alternativeName>
</protein>
<name>A0A6A4HRX6_9AGAR</name>
<evidence type="ECO:0000256" key="9">
    <source>
        <dbReference type="ARBA" id="ARBA00050204"/>
    </source>
</evidence>
<dbReference type="OrthoDB" id="6493944at2759"/>
<dbReference type="InterPro" id="IPR003807">
    <property type="entry name" value="DUF202"/>
</dbReference>
<dbReference type="Pfam" id="PF03105">
    <property type="entry name" value="SPX"/>
    <property type="match status" value="1"/>
</dbReference>
<evidence type="ECO:0000256" key="2">
    <source>
        <dbReference type="ARBA" id="ARBA00004128"/>
    </source>
</evidence>
<dbReference type="InterPro" id="IPR051572">
    <property type="entry name" value="VTC_Complex_Subunit"/>
</dbReference>
<sequence>MKFGRKISTDLYNEWRPFYLDYNLLKRELKDRTTSHAWNDTDEREFTAQLEAELNKIHNFQRTKTSELSRRIADAERDVKRLVSSYEAEHAEQAQLDQSLHARSSHSEHDPESQQREPNHALDEGSDDDDDDGDDDDDDDESFDALEDRFHSLEEEVANLVADVHDLALYTKLNITGFMKILKKHDKQTSYILKPTFIPEYLEKRPFYKYNWDALIVKLSKLYDLVRTRGHPVQGDSSAGGSQSAFVRQTTKYWVHPDNLVTLKLAILRNLPVLVFNPDKEFEQKDAAITSIYFDNEDLELYLGRLEKTEGAEAIRLRWYGDTDVKTIFVERKTHREDWTGEKSVKARFPLKEHLVNAFLKGEYTVDEDFQQLVKKGKKTQQEVDSMIQLANEVQYAVLTKKLEPVMRTFYNRTAFQLPGDARVRISLDTELTMVREDNWDGKTRSGNNWRRTDIGIDWPFEQLPPDDKELFKYGVLEVKLQTQLGQEPPQWVTDLVQSHLVEAVPKFSKFIHGCSTLLPNRVDLVPFWLPQMDTDILKPDVGYLTVIERPGHSSKGSSDQGSSVRWSSGSGSRDLSPDQEKYTEPVSEDEDDDDMLRAPARDEDKRTGLTETQVAEAVAYREQMLRERRKTDVAEGKKPSSNGKSRPDKGDEAATEDAEEDADEATPFLAKSKDRNVNKSSNKKARTVSINPLVPSSAFDETLRNQLQDKKNDLEQPVSPSGMSGDDEEDEETRQALGDDRVLSRDWHAPAGKHISIPVRIEPKVYFAAERTFLKWMNTAVFIGTIATTLLNFTSPEDSRGLISAALFTFCALVAIAYSAGIFVYRSFMLRARRAEGLYYDKYGPTILCVTLAAAMAVNIGLRVEEMIAEE</sequence>
<evidence type="ECO:0000256" key="4">
    <source>
        <dbReference type="ARBA" id="ARBA00022554"/>
    </source>
</evidence>
<feature type="transmembrane region" description="Helical" evidence="16">
    <location>
        <begin position="806"/>
        <end position="826"/>
    </location>
</feature>
<dbReference type="InterPro" id="IPR004331">
    <property type="entry name" value="SPX_dom"/>
</dbReference>
<evidence type="ECO:0000256" key="8">
    <source>
        <dbReference type="ARBA" id="ARBA00023136"/>
    </source>
</evidence>
<dbReference type="PROSITE" id="PS51382">
    <property type="entry name" value="SPX"/>
    <property type="match status" value="1"/>
</dbReference>
<reference evidence="18" key="1">
    <citation type="journal article" date="2019" name="Environ. Microbiol.">
        <title>Fungal ecological strategies reflected in gene transcription - a case study of two litter decomposers.</title>
        <authorList>
            <person name="Barbi F."/>
            <person name="Kohler A."/>
            <person name="Barry K."/>
            <person name="Baskaran P."/>
            <person name="Daum C."/>
            <person name="Fauchery L."/>
            <person name="Ihrmark K."/>
            <person name="Kuo A."/>
            <person name="LaButti K."/>
            <person name="Lipzen A."/>
            <person name="Morin E."/>
            <person name="Grigoriev I.V."/>
            <person name="Henrissat B."/>
            <person name="Lindahl B."/>
            <person name="Martin F."/>
        </authorList>
    </citation>
    <scope>NUCLEOTIDE SEQUENCE</scope>
    <source>
        <strain evidence="18">JB14</strain>
    </source>
</reference>
<dbReference type="Pfam" id="PF02656">
    <property type="entry name" value="DUF202"/>
    <property type="match status" value="1"/>
</dbReference>
<keyword evidence="7 16" id="KW-1133">Transmembrane helix</keyword>
<comment type="subcellular location">
    <subcellularLocation>
        <location evidence="2">Vacuole membrane</location>
        <topology evidence="2">Multi-pass membrane protein</topology>
    </subcellularLocation>
</comment>
<evidence type="ECO:0000313" key="19">
    <source>
        <dbReference type="Proteomes" id="UP000799118"/>
    </source>
</evidence>
<evidence type="ECO:0000256" key="12">
    <source>
        <dbReference type="ARBA" id="ARBA00075894"/>
    </source>
</evidence>
<accession>A0A6A4HRX6</accession>
<dbReference type="PANTHER" id="PTHR46140:SF1">
    <property type="entry name" value="VACUOLAR TRANSPORTER CHAPERONE COMPLEX SUBUNIT 4-RELATED"/>
    <property type="match status" value="1"/>
</dbReference>
<dbReference type="CDD" id="cd07751">
    <property type="entry name" value="PolyPPase_VTC4_like"/>
    <property type="match status" value="1"/>
</dbReference>
<comment type="cofactor">
    <cofactor evidence="1">
        <name>Mn(2+)</name>
        <dbReference type="ChEBI" id="CHEBI:29035"/>
    </cofactor>
</comment>
<dbReference type="GO" id="GO:0008976">
    <property type="term" value="F:polyphosphate kinase activity"/>
    <property type="evidence" value="ECO:0007669"/>
    <property type="project" value="UniProtKB-EC"/>
</dbReference>
<dbReference type="GO" id="GO:0033254">
    <property type="term" value="C:vacuolar transporter chaperone complex"/>
    <property type="evidence" value="ECO:0007669"/>
    <property type="project" value="TreeGrafter"/>
</dbReference>
<evidence type="ECO:0000256" key="7">
    <source>
        <dbReference type="ARBA" id="ARBA00022989"/>
    </source>
</evidence>
<gene>
    <name evidence="18" type="ORF">BT96DRAFT_919850</name>
</gene>
<feature type="compositionally biased region" description="Basic and acidic residues" evidence="15">
    <location>
        <begin position="105"/>
        <end position="123"/>
    </location>
</feature>
<evidence type="ECO:0000256" key="1">
    <source>
        <dbReference type="ARBA" id="ARBA00001936"/>
    </source>
</evidence>
<dbReference type="InterPro" id="IPR042267">
    <property type="entry name" value="VTC_sf"/>
</dbReference>
<evidence type="ECO:0000256" key="14">
    <source>
        <dbReference type="ARBA" id="ARBA00081313"/>
    </source>
</evidence>
<evidence type="ECO:0000313" key="18">
    <source>
        <dbReference type="EMBL" id="KAE9399794.1"/>
    </source>
</evidence>
<feature type="compositionally biased region" description="Basic and acidic residues" evidence="15">
    <location>
        <begin position="734"/>
        <end position="743"/>
    </location>
</feature>
<dbReference type="EC" id="2.7.4.1" evidence="3"/>
<organism evidence="18 19">
    <name type="scientific">Gymnopus androsaceus JB14</name>
    <dbReference type="NCBI Taxonomy" id="1447944"/>
    <lineage>
        <taxon>Eukaryota</taxon>
        <taxon>Fungi</taxon>
        <taxon>Dikarya</taxon>
        <taxon>Basidiomycota</taxon>
        <taxon>Agaricomycotina</taxon>
        <taxon>Agaricomycetes</taxon>
        <taxon>Agaricomycetidae</taxon>
        <taxon>Agaricales</taxon>
        <taxon>Marasmiineae</taxon>
        <taxon>Omphalotaceae</taxon>
        <taxon>Gymnopus</taxon>
    </lineage>
</organism>
<comment type="catalytic activity">
    <reaction evidence="9">
        <text>[phosphate](n) + ATP = [phosphate](n+1) + ADP</text>
        <dbReference type="Rhea" id="RHEA:19573"/>
        <dbReference type="Rhea" id="RHEA-COMP:9859"/>
        <dbReference type="Rhea" id="RHEA-COMP:14280"/>
        <dbReference type="ChEBI" id="CHEBI:16838"/>
        <dbReference type="ChEBI" id="CHEBI:30616"/>
        <dbReference type="ChEBI" id="CHEBI:456216"/>
        <dbReference type="EC" id="2.7.4.1"/>
    </reaction>
    <physiologicalReaction direction="left-to-right" evidence="9">
        <dbReference type="Rhea" id="RHEA:19574"/>
    </physiologicalReaction>
</comment>
<feature type="compositionally biased region" description="Basic and acidic residues" evidence="15">
    <location>
        <begin position="596"/>
        <end position="609"/>
    </location>
</feature>
<feature type="compositionally biased region" description="Basic and acidic residues" evidence="15">
    <location>
        <begin position="624"/>
        <end position="639"/>
    </location>
</feature>
<feature type="compositionally biased region" description="Acidic residues" evidence="15">
    <location>
        <begin position="124"/>
        <end position="143"/>
    </location>
</feature>
<evidence type="ECO:0000256" key="15">
    <source>
        <dbReference type="SAM" id="MobiDB-lite"/>
    </source>
</evidence>